<protein>
    <submittedName>
        <fullName evidence="1">Uncharacterized protein</fullName>
    </submittedName>
</protein>
<evidence type="ECO:0000313" key="2">
    <source>
        <dbReference type="Proteomes" id="UP000249057"/>
    </source>
</evidence>
<reference evidence="1" key="1">
    <citation type="submission" date="2018-02" db="EMBL/GenBank/DDBJ databases">
        <title>The genomes of Aspergillus section Nigri reveals drivers in fungal speciation.</title>
        <authorList>
            <consortium name="DOE Joint Genome Institute"/>
            <person name="Vesth T.C."/>
            <person name="Nybo J."/>
            <person name="Theobald S."/>
            <person name="Brandl J."/>
            <person name="Frisvad J.C."/>
            <person name="Nielsen K.F."/>
            <person name="Lyhne E.K."/>
            <person name="Kogle M.E."/>
            <person name="Kuo A."/>
            <person name="Riley R."/>
            <person name="Clum A."/>
            <person name="Nolan M."/>
            <person name="Lipzen A."/>
            <person name="Salamov A."/>
            <person name="Henrissat B."/>
            <person name="Wiebenga A."/>
            <person name="De vries R.P."/>
            <person name="Grigoriev I.V."/>
            <person name="Mortensen U.H."/>
            <person name="Andersen M.R."/>
            <person name="Baker S.E."/>
        </authorList>
    </citation>
    <scope>NUCLEOTIDE SEQUENCE</scope>
    <source>
        <strain evidence="1">CBS 621.78</strain>
    </source>
</reference>
<sequence length="79" mass="8963">MLLLLLLLLLLLVAAPYLREIVLYNASDHQNVVLREMILGGFASYSFYSRSPPLPLSFVCMHHRRKEGGMFDPSKSNTP</sequence>
<accession>A0ACD1GNH1</accession>
<proteinExistence type="predicted"/>
<organism evidence="1 2">
    <name type="scientific">Aspergillus brunneoviolaceus CBS 621.78</name>
    <dbReference type="NCBI Taxonomy" id="1450534"/>
    <lineage>
        <taxon>Eukaryota</taxon>
        <taxon>Fungi</taxon>
        <taxon>Dikarya</taxon>
        <taxon>Ascomycota</taxon>
        <taxon>Pezizomycotina</taxon>
        <taxon>Eurotiomycetes</taxon>
        <taxon>Eurotiomycetidae</taxon>
        <taxon>Eurotiales</taxon>
        <taxon>Aspergillaceae</taxon>
        <taxon>Aspergillus</taxon>
        <taxon>Aspergillus subgen. Circumdati</taxon>
    </lineage>
</organism>
<keyword evidence="2" id="KW-1185">Reference proteome</keyword>
<name>A0ACD1GNH1_9EURO</name>
<dbReference type="Proteomes" id="UP000249057">
    <property type="component" value="Unassembled WGS sequence"/>
</dbReference>
<gene>
    <name evidence="1" type="ORF">BO95DRAFT_438489</name>
</gene>
<evidence type="ECO:0000313" key="1">
    <source>
        <dbReference type="EMBL" id="RAH50725.1"/>
    </source>
</evidence>
<dbReference type="EMBL" id="KZ825313">
    <property type="protein sequence ID" value="RAH50725.1"/>
    <property type="molecule type" value="Genomic_DNA"/>
</dbReference>